<dbReference type="PATRIC" id="fig|1317121.7.peg.2680"/>
<dbReference type="InterPro" id="IPR018357">
    <property type="entry name" value="Hexapep_transf_CS"/>
</dbReference>
<dbReference type="AlphaFoldDB" id="A0A0L1JP57"/>
<keyword evidence="5" id="KW-1185">Reference proteome</keyword>
<proteinExistence type="predicted"/>
<dbReference type="PANTHER" id="PTHR42811">
    <property type="entry name" value="SERINE ACETYLTRANSFERASE"/>
    <property type="match status" value="1"/>
</dbReference>
<dbReference type="InterPro" id="IPR045304">
    <property type="entry name" value="LbH_SAT"/>
</dbReference>
<dbReference type="Gene3D" id="2.160.10.10">
    <property type="entry name" value="Hexapeptide repeat proteins"/>
    <property type="match status" value="1"/>
</dbReference>
<dbReference type="SUPFAM" id="SSF51161">
    <property type="entry name" value="Trimeric LpxA-like enzymes"/>
    <property type="match status" value="1"/>
</dbReference>
<dbReference type="PROSITE" id="PS00101">
    <property type="entry name" value="HEXAPEP_TRANSFERASES"/>
    <property type="match status" value="1"/>
</dbReference>
<keyword evidence="3" id="KW-0012">Acyltransferase</keyword>
<evidence type="ECO:0000313" key="5">
    <source>
        <dbReference type="Proteomes" id="UP000036938"/>
    </source>
</evidence>
<evidence type="ECO:0000256" key="3">
    <source>
        <dbReference type="ARBA" id="ARBA00023315"/>
    </source>
</evidence>
<evidence type="ECO:0000256" key="2">
    <source>
        <dbReference type="ARBA" id="ARBA00022737"/>
    </source>
</evidence>
<protein>
    <submittedName>
        <fullName evidence="4">Serine acetyltransferase</fullName>
    </submittedName>
</protein>
<dbReference type="OrthoDB" id="7545269at2"/>
<evidence type="ECO:0000313" key="4">
    <source>
        <dbReference type="EMBL" id="KNG93544.1"/>
    </source>
</evidence>
<dbReference type="GO" id="GO:0016746">
    <property type="term" value="F:acyltransferase activity"/>
    <property type="evidence" value="ECO:0007669"/>
    <property type="project" value="UniProtKB-KW"/>
</dbReference>
<keyword evidence="2" id="KW-0677">Repeat</keyword>
<reference evidence="4 5" key="1">
    <citation type="journal article" date="2015" name="Int. J. Syst. Evol. Microbiol.">
        <title>Aestuariivita atlantica sp. nov., isolated from deep sea sediment of the Atlantic Ocean.</title>
        <authorList>
            <person name="Li G."/>
            <person name="Lai Q."/>
            <person name="Du Y."/>
            <person name="Liu X."/>
            <person name="Sun F."/>
            <person name="Shao Z."/>
        </authorList>
    </citation>
    <scope>NUCLEOTIDE SEQUENCE [LARGE SCALE GENOMIC DNA]</scope>
    <source>
        <strain evidence="4 5">22II-S11-z3</strain>
    </source>
</reference>
<comment type="caution">
    <text evidence="4">The sequence shown here is derived from an EMBL/GenBank/DDBJ whole genome shotgun (WGS) entry which is preliminary data.</text>
</comment>
<dbReference type="InterPro" id="IPR011004">
    <property type="entry name" value="Trimer_LpxA-like_sf"/>
</dbReference>
<sequence>MADDTHPHRTAADLGHEEGVSATIPDWSREDVRRFWDPGQKLLRAIRRYQAARARGGITGRIAAKRWALSHLVWSTVTQCEIHLTTEIAGGLRLTHPTGIVIHPQSRIGPNCMIFHQVTLAGPVTLGGHVDIGAGAKIIGPLTIGDHARVGANAVVTRDVPAGATVAGIPARIISEKDPA</sequence>
<dbReference type="Proteomes" id="UP000036938">
    <property type="component" value="Unassembled WGS sequence"/>
</dbReference>
<gene>
    <name evidence="4" type="ORF">ATO11_10020</name>
</gene>
<keyword evidence="1 4" id="KW-0808">Transferase</keyword>
<dbReference type="RefSeq" id="WP_050530730.1">
    <property type="nucleotide sequence ID" value="NZ_AQQZ01000004.1"/>
</dbReference>
<organism evidence="4 5">
    <name type="scientific">Pseudaestuariivita atlantica</name>
    <dbReference type="NCBI Taxonomy" id="1317121"/>
    <lineage>
        <taxon>Bacteria</taxon>
        <taxon>Pseudomonadati</taxon>
        <taxon>Pseudomonadota</taxon>
        <taxon>Alphaproteobacteria</taxon>
        <taxon>Rhodobacterales</taxon>
        <taxon>Paracoccaceae</taxon>
        <taxon>Pseudaestuariivita</taxon>
    </lineage>
</organism>
<dbReference type="STRING" id="1317121.ATO11_10020"/>
<name>A0A0L1JP57_9RHOB</name>
<dbReference type="CDD" id="cd03354">
    <property type="entry name" value="LbH_SAT"/>
    <property type="match status" value="1"/>
</dbReference>
<evidence type="ECO:0000256" key="1">
    <source>
        <dbReference type="ARBA" id="ARBA00022679"/>
    </source>
</evidence>
<accession>A0A0L1JP57</accession>
<dbReference type="EMBL" id="AQQZ01000004">
    <property type="protein sequence ID" value="KNG93544.1"/>
    <property type="molecule type" value="Genomic_DNA"/>
</dbReference>